<evidence type="ECO:0000313" key="2">
    <source>
        <dbReference type="Proteomes" id="UP000814128"/>
    </source>
</evidence>
<gene>
    <name evidence="1" type="ORF">K488DRAFT_81503</name>
</gene>
<proteinExistence type="predicted"/>
<reference evidence="1" key="2">
    <citation type="journal article" date="2022" name="New Phytol.">
        <title>Evolutionary transition to the ectomycorrhizal habit in the genomes of a hyperdiverse lineage of mushroom-forming fungi.</title>
        <authorList>
            <person name="Looney B."/>
            <person name="Miyauchi S."/>
            <person name="Morin E."/>
            <person name="Drula E."/>
            <person name="Courty P.E."/>
            <person name="Kohler A."/>
            <person name="Kuo A."/>
            <person name="LaButti K."/>
            <person name="Pangilinan J."/>
            <person name="Lipzen A."/>
            <person name="Riley R."/>
            <person name="Andreopoulos W."/>
            <person name="He G."/>
            <person name="Johnson J."/>
            <person name="Nolan M."/>
            <person name="Tritt A."/>
            <person name="Barry K.W."/>
            <person name="Grigoriev I.V."/>
            <person name="Nagy L.G."/>
            <person name="Hibbett D."/>
            <person name="Henrissat B."/>
            <person name="Matheny P.B."/>
            <person name="Labbe J."/>
            <person name="Martin F.M."/>
        </authorList>
    </citation>
    <scope>NUCLEOTIDE SEQUENCE</scope>
    <source>
        <strain evidence="1">EC-137</strain>
    </source>
</reference>
<organism evidence="1 2">
    <name type="scientific">Vararia minispora EC-137</name>
    <dbReference type="NCBI Taxonomy" id="1314806"/>
    <lineage>
        <taxon>Eukaryota</taxon>
        <taxon>Fungi</taxon>
        <taxon>Dikarya</taxon>
        <taxon>Basidiomycota</taxon>
        <taxon>Agaricomycotina</taxon>
        <taxon>Agaricomycetes</taxon>
        <taxon>Russulales</taxon>
        <taxon>Lachnocladiaceae</taxon>
        <taxon>Vararia</taxon>
    </lineage>
</organism>
<accession>A0ACB8QYN5</accession>
<reference evidence="1" key="1">
    <citation type="submission" date="2021-02" db="EMBL/GenBank/DDBJ databases">
        <authorList>
            <consortium name="DOE Joint Genome Institute"/>
            <person name="Ahrendt S."/>
            <person name="Looney B.P."/>
            <person name="Miyauchi S."/>
            <person name="Morin E."/>
            <person name="Drula E."/>
            <person name="Courty P.E."/>
            <person name="Chicoki N."/>
            <person name="Fauchery L."/>
            <person name="Kohler A."/>
            <person name="Kuo A."/>
            <person name="Labutti K."/>
            <person name="Pangilinan J."/>
            <person name="Lipzen A."/>
            <person name="Riley R."/>
            <person name="Andreopoulos W."/>
            <person name="He G."/>
            <person name="Johnson J."/>
            <person name="Barry K.W."/>
            <person name="Grigoriev I.V."/>
            <person name="Nagy L."/>
            <person name="Hibbett D."/>
            <person name="Henrissat B."/>
            <person name="Matheny P.B."/>
            <person name="Labbe J."/>
            <person name="Martin F."/>
        </authorList>
    </citation>
    <scope>NUCLEOTIDE SEQUENCE</scope>
    <source>
        <strain evidence="1">EC-137</strain>
    </source>
</reference>
<dbReference type="EMBL" id="MU273466">
    <property type="protein sequence ID" value="KAI0037001.1"/>
    <property type="molecule type" value="Genomic_DNA"/>
</dbReference>
<name>A0ACB8QYN5_9AGAM</name>
<evidence type="ECO:0000313" key="1">
    <source>
        <dbReference type="EMBL" id="KAI0037001.1"/>
    </source>
</evidence>
<keyword evidence="2" id="KW-1185">Reference proteome</keyword>
<sequence>MLQDSKHFSRLFEDTLVATTLNEQVRSIYLQYLWLPEAIMPLSQLIPHIRRVVREVPFRTPPVHPLHLALDNILLTSKWCTFKHNNRPLNVAEDSNDHTGELQFMIWATEKTTLDDSEDIPDERKTHLELEKREVQIQILLYLLKLSLPDPCSLPTPPPLPISRAAKRPRPKTTSTDEDSSPRAVLEDRLESLADRLMLWQMSLPDPEDMKDANSVSTPFRDWAQVFCEDIVQPQFSRILPELYHWLRAKFFRLPAWTDEEDDVSDVMFPRSLSRTASNTPRPDTHPFFLQASKSSAAKRDPAPAPSRSRSRSLSVSLAQEAQEAEARRVNGPKPKRGLGREWSMNRSFKGRDKVAPPRETAGGARHSQTPVVAEPQGPVGVVLVEGTPMKPKKRRLNEAKDDQFADIGGSTVYVAGTPVKSSKGNKSRSSGDYGSSLGSWTDEERV</sequence>
<comment type="caution">
    <text evidence="1">The sequence shown here is derived from an EMBL/GenBank/DDBJ whole genome shotgun (WGS) entry which is preliminary data.</text>
</comment>
<dbReference type="Proteomes" id="UP000814128">
    <property type="component" value="Unassembled WGS sequence"/>
</dbReference>
<protein>
    <submittedName>
        <fullName evidence="1">Uncharacterized protein</fullName>
    </submittedName>
</protein>